<evidence type="ECO:0000313" key="1">
    <source>
        <dbReference type="EMBL" id="KAJ8710592.1"/>
    </source>
</evidence>
<dbReference type="EMBL" id="CM056799">
    <property type="protein sequence ID" value="KAJ8710592.1"/>
    <property type="molecule type" value="Genomic_DNA"/>
</dbReference>
<organism evidence="1 2">
    <name type="scientific">Mythimna loreyi</name>
    <dbReference type="NCBI Taxonomy" id="667449"/>
    <lineage>
        <taxon>Eukaryota</taxon>
        <taxon>Metazoa</taxon>
        <taxon>Ecdysozoa</taxon>
        <taxon>Arthropoda</taxon>
        <taxon>Hexapoda</taxon>
        <taxon>Insecta</taxon>
        <taxon>Pterygota</taxon>
        <taxon>Neoptera</taxon>
        <taxon>Endopterygota</taxon>
        <taxon>Lepidoptera</taxon>
        <taxon>Glossata</taxon>
        <taxon>Ditrysia</taxon>
        <taxon>Noctuoidea</taxon>
        <taxon>Noctuidae</taxon>
        <taxon>Noctuinae</taxon>
        <taxon>Hadenini</taxon>
        <taxon>Mythimna</taxon>
    </lineage>
</organism>
<keyword evidence="2" id="KW-1185">Reference proteome</keyword>
<sequence>MSFNIQSAYIADGFADDCLELMHRCAQAGTLTFEIFSDIWKDMQMSCVFHGRTSGAELAELSEELLHIAKHYMVADTSNFEESVAGLFLVYSLMNLQPYTNFAALRIVQEDIPAIERIELVARRDRRQDVLYVLGSVLIQGPVQYHAVIRERGMEYPLRKYLEGYTTIDKLGIRPRGVFYRQNTELDLIREINNLTIRYTTAKENIPGVSKDDRNLNYVDPNLASELETSLKNLISGMIEDDTGDDETTTSCNHIKNLKHEAMRAPVKPIRHLVGVENNSRNPCRSEASSSQTDENRSRKRKRNLSSDISNATQDDLLSEDDLDLSRFDKKESQDDDISEDLELEALDALRSGAEIEFIDQIEHPSTSAFTSPSTSALTSPSTSTDMRKRDSKKTILKSRFKRMGMLPVANFSTK</sequence>
<name>A0ACC2QCJ9_9NEOP</name>
<dbReference type="Proteomes" id="UP001231649">
    <property type="component" value="Chromosome 23"/>
</dbReference>
<gene>
    <name evidence="1" type="ORF">PYW08_009107</name>
</gene>
<comment type="caution">
    <text evidence="1">The sequence shown here is derived from an EMBL/GenBank/DDBJ whole genome shotgun (WGS) entry which is preliminary data.</text>
</comment>
<reference evidence="1" key="1">
    <citation type="submission" date="2023-03" db="EMBL/GenBank/DDBJ databases">
        <title>Chromosome-level genomes of two armyworms, Mythimna separata and Mythimna loreyi, provide insights into the biosynthesis and reception of sex pheromones.</title>
        <authorList>
            <person name="Zhao H."/>
        </authorList>
    </citation>
    <scope>NUCLEOTIDE SEQUENCE</scope>
    <source>
        <strain evidence="1">BeijingLab</strain>
    </source>
</reference>
<protein>
    <submittedName>
        <fullName evidence="1">Uncharacterized protein</fullName>
    </submittedName>
</protein>
<accession>A0ACC2QCJ9</accession>
<proteinExistence type="predicted"/>
<evidence type="ECO:0000313" key="2">
    <source>
        <dbReference type="Proteomes" id="UP001231649"/>
    </source>
</evidence>